<dbReference type="Proteomes" id="UP001301388">
    <property type="component" value="Unassembled WGS sequence"/>
</dbReference>
<organism evidence="1 2">
    <name type="scientific">Pseudanabaena galeata UHCC 0370</name>
    <dbReference type="NCBI Taxonomy" id="3110310"/>
    <lineage>
        <taxon>Bacteria</taxon>
        <taxon>Bacillati</taxon>
        <taxon>Cyanobacteriota</taxon>
        <taxon>Cyanophyceae</taxon>
        <taxon>Pseudanabaenales</taxon>
        <taxon>Pseudanabaenaceae</taxon>
        <taxon>Pseudanabaena</taxon>
    </lineage>
</organism>
<keyword evidence="2" id="KW-1185">Reference proteome</keyword>
<protein>
    <submittedName>
        <fullName evidence="1">Uncharacterized protein</fullName>
    </submittedName>
</protein>
<gene>
    <name evidence="1" type="ORF">VB774_20800</name>
</gene>
<dbReference type="EMBL" id="JAYGIE010000108">
    <property type="protein sequence ID" value="MEA5480075.1"/>
    <property type="molecule type" value="Genomic_DNA"/>
</dbReference>
<evidence type="ECO:0000313" key="2">
    <source>
        <dbReference type="Proteomes" id="UP001301388"/>
    </source>
</evidence>
<comment type="caution">
    <text evidence="1">The sequence shown here is derived from an EMBL/GenBank/DDBJ whole genome shotgun (WGS) entry which is preliminary data.</text>
</comment>
<dbReference type="RefSeq" id="WP_323263173.1">
    <property type="nucleotide sequence ID" value="NZ_JAYGIE010000108.1"/>
</dbReference>
<reference evidence="1 2" key="1">
    <citation type="submission" date="2023-12" db="EMBL/GenBank/DDBJ databases">
        <title>Baltic Sea Cyanobacteria.</title>
        <authorList>
            <person name="Delbaje E."/>
            <person name="Fewer D.P."/>
            <person name="Shishido T.K."/>
        </authorList>
    </citation>
    <scope>NUCLEOTIDE SEQUENCE [LARGE SCALE GENOMIC DNA]</scope>
    <source>
        <strain evidence="1 2">UHCC 0370</strain>
    </source>
</reference>
<proteinExistence type="predicted"/>
<sequence>MLLIQKSLKSRFRSIWTSILLTTPPNYADRLESLTKLVVNDSLNNLEIANDIDLTIVIIIIGAYWHQDLQEVRSRILALQSQSNADIQELVLAYAIALACRDDLHPRSFISQICHDFTTRKSLSRDPADQDNCLRQLQLAQKFVEQGASIITSHILNRGLSQAIASSLYYFLSTPHCWQIVTERARKHPLSNHPQVTLQSGAIASAYLGEIGNIEQQNQELLTRGLLFGDQLWAKWSGVFDCDR</sequence>
<accession>A0ABU5TPK2</accession>
<evidence type="ECO:0000313" key="1">
    <source>
        <dbReference type="EMBL" id="MEA5480075.1"/>
    </source>
</evidence>
<name>A0ABU5TPK2_9CYAN</name>